<comment type="caution">
    <text evidence="3">The sequence shown here is derived from an EMBL/GenBank/DDBJ whole genome shotgun (WGS) entry which is preliminary data.</text>
</comment>
<feature type="region of interest" description="Disordered" evidence="1">
    <location>
        <begin position="245"/>
        <end position="280"/>
    </location>
</feature>
<dbReference type="Gene3D" id="3.20.20.210">
    <property type="match status" value="1"/>
</dbReference>
<dbReference type="Pfam" id="PF01717">
    <property type="entry name" value="Meth_synt_2"/>
    <property type="match status" value="1"/>
</dbReference>
<name>A0ABP9CU37_9ACTN</name>
<evidence type="ECO:0000313" key="4">
    <source>
        <dbReference type="Proteomes" id="UP001500839"/>
    </source>
</evidence>
<dbReference type="SUPFAM" id="SSF51726">
    <property type="entry name" value="UROD/MetE-like"/>
    <property type="match status" value="1"/>
</dbReference>
<evidence type="ECO:0000313" key="3">
    <source>
        <dbReference type="EMBL" id="GAA4816780.1"/>
    </source>
</evidence>
<dbReference type="RefSeq" id="WP_307810687.1">
    <property type="nucleotide sequence ID" value="NZ_BAABKQ010000001.1"/>
</dbReference>
<dbReference type="EMBL" id="BAABKQ010000001">
    <property type="protein sequence ID" value="GAA4816780.1"/>
    <property type="molecule type" value="Genomic_DNA"/>
</dbReference>
<feature type="region of interest" description="Disordered" evidence="1">
    <location>
        <begin position="1"/>
        <end position="22"/>
    </location>
</feature>
<gene>
    <name evidence="3" type="ORF">GCM10023353_23940</name>
</gene>
<dbReference type="InterPro" id="IPR038071">
    <property type="entry name" value="UROD/MetE-like_sf"/>
</dbReference>
<dbReference type="Proteomes" id="UP001500839">
    <property type="component" value="Unassembled WGS sequence"/>
</dbReference>
<keyword evidence="4" id="KW-1185">Reference proteome</keyword>
<accession>A0ABP9CU37</accession>
<dbReference type="InterPro" id="IPR002629">
    <property type="entry name" value="Met_Synth_C/arc"/>
</dbReference>
<feature type="compositionally biased region" description="Polar residues" evidence="1">
    <location>
        <begin position="247"/>
        <end position="275"/>
    </location>
</feature>
<sequence>MTLPVTPPGAAATGVGSWPGTDEREAARTVVGELGELPHLVELPGRGIGADMVGRTAALLVDLPVDRSVTGYRLADRPGSVLRTARAHLARDLDAAEEACERAGVRGSGAPIKLQACGPVTAAVELELRTGRRVLTDRGAVRDLSASLAEGLREHVRTVRRRFGMEPVLQLDEPRLPDALAGAVPGPTRFDPVRILPEQEASGLLDGVIGAADGAPVLVHCCAPGVPLRLLRGLPVAGVSVPMTDVGSAQDSTGSNSTAPNSTGSNSTAQDSAAANPSVPDPSVLDALGEWLDSGRTLALGLVPARRPGGPPPDWHPLAVPAVRLVDMLGFARRILADQVLVTPECGLAGADPDWARTAVSLAGRIAGEFVGDPDAL</sequence>
<reference evidence="4" key="1">
    <citation type="journal article" date="2019" name="Int. J. Syst. Evol. Microbiol.">
        <title>The Global Catalogue of Microorganisms (GCM) 10K type strain sequencing project: providing services to taxonomists for standard genome sequencing and annotation.</title>
        <authorList>
            <consortium name="The Broad Institute Genomics Platform"/>
            <consortium name="The Broad Institute Genome Sequencing Center for Infectious Disease"/>
            <person name="Wu L."/>
            <person name="Ma J."/>
        </authorList>
    </citation>
    <scope>NUCLEOTIDE SEQUENCE [LARGE SCALE GENOMIC DNA]</scope>
    <source>
        <strain evidence="4">JCM 18542</strain>
    </source>
</reference>
<proteinExistence type="predicted"/>
<feature type="domain" description="Cobalamin-independent methionine synthase MetE C-terminal/archaeal" evidence="2">
    <location>
        <begin position="12"/>
        <end position="226"/>
    </location>
</feature>
<evidence type="ECO:0000256" key="1">
    <source>
        <dbReference type="SAM" id="MobiDB-lite"/>
    </source>
</evidence>
<evidence type="ECO:0000259" key="2">
    <source>
        <dbReference type="Pfam" id="PF01717"/>
    </source>
</evidence>
<protein>
    <submittedName>
        <fullName evidence="3">Methionine synthase</fullName>
    </submittedName>
</protein>
<organism evidence="3 4">
    <name type="scientific">Tomitella cavernea</name>
    <dbReference type="NCBI Taxonomy" id="1387982"/>
    <lineage>
        <taxon>Bacteria</taxon>
        <taxon>Bacillati</taxon>
        <taxon>Actinomycetota</taxon>
        <taxon>Actinomycetes</taxon>
        <taxon>Mycobacteriales</taxon>
        <taxon>Tomitella</taxon>
    </lineage>
</organism>